<dbReference type="GO" id="GO:0043138">
    <property type="term" value="F:3'-5' DNA helicase activity"/>
    <property type="evidence" value="ECO:0007669"/>
    <property type="project" value="TreeGrafter"/>
</dbReference>
<evidence type="ECO:0000256" key="4">
    <source>
        <dbReference type="ARBA" id="ARBA00022840"/>
    </source>
</evidence>
<accession>A0A3M0S0J4</accession>
<keyword evidence="3" id="KW-0347">Helicase</keyword>
<evidence type="ECO:0000313" key="7">
    <source>
        <dbReference type="Proteomes" id="UP000277999"/>
    </source>
</evidence>
<feature type="domain" description="UvrD-like helicase C-terminal" evidence="5">
    <location>
        <begin position="1"/>
        <end position="173"/>
    </location>
</feature>
<dbReference type="GO" id="GO:0016787">
    <property type="term" value="F:hydrolase activity"/>
    <property type="evidence" value="ECO:0007669"/>
    <property type="project" value="UniProtKB-KW"/>
</dbReference>
<protein>
    <recommendedName>
        <fullName evidence="5">UvrD-like helicase C-terminal domain-containing protein</fullName>
    </recommendedName>
</protein>
<dbReference type="PANTHER" id="PTHR11070:SF2">
    <property type="entry name" value="ATP-DEPENDENT DNA HELICASE SRS2"/>
    <property type="match status" value="1"/>
</dbReference>
<keyword evidence="1" id="KW-0547">Nucleotide-binding</keyword>
<keyword evidence="2" id="KW-0378">Hydrolase</keyword>
<evidence type="ECO:0000313" key="6">
    <source>
        <dbReference type="EMBL" id="RMC91284.1"/>
    </source>
</evidence>
<gene>
    <name evidence="6" type="ORF">D9O40_21845</name>
</gene>
<dbReference type="PANTHER" id="PTHR11070">
    <property type="entry name" value="UVRD / RECB / PCRA DNA HELICASE FAMILY MEMBER"/>
    <property type="match status" value="1"/>
</dbReference>
<evidence type="ECO:0000259" key="5">
    <source>
        <dbReference type="PROSITE" id="PS51217"/>
    </source>
</evidence>
<organism evidence="6 7">
    <name type="scientific">Clostridium autoethanogenum</name>
    <dbReference type="NCBI Taxonomy" id="84023"/>
    <lineage>
        <taxon>Bacteria</taxon>
        <taxon>Bacillati</taxon>
        <taxon>Bacillota</taxon>
        <taxon>Clostridia</taxon>
        <taxon>Eubacteriales</taxon>
        <taxon>Clostridiaceae</taxon>
        <taxon>Clostridium</taxon>
    </lineage>
</organism>
<dbReference type="SUPFAM" id="SSF52540">
    <property type="entry name" value="P-loop containing nucleoside triphosphate hydrolases"/>
    <property type="match status" value="1"/>
</dbReference>
<evidence type="ECO:0000256" key="1">
    <source>
        <dbReference type="ARBA" id="ARBA00022741"/>
    </source>
</evidence>
<dbReference type="GO" id="GO:0003677">
    <property type="term" value="F:DNA binding"/>
    <property type="evidence" value="ECO:0007669"/>
    <property type="project" value="InterPro"/>
</dbReference>
<name>A0A3M0S0J4_9CLOT</name>
<evidence type="ECO:0000256" key="3">
    <source>
        <dbReference type="ARBA" id="ARBA00022806"/>
    </source>
</evidence>
<dbReference type="InterPro" id="IPR027417">
    <property type="entry name" value="P-loop_NTPase"/>
</dbReference>
<dbReference type="Gene3D" id="3.40.50.300">
    <property type="entry name" value="P-loop containing nucleotide triphosphate hydrolases"/>
    <property type="match status" value="1"/>
</dbReference>
<reference evidence="6 7" key="1">
    <citation type="submission" date="2018-10" db="EMBL/GenBank/DDBJ databases">
        <title>Genome-centric metagenomics revealed C2 chemical producing, CO utilizing Clostridium with novel acetogenic gene cluster.</title>
        <authorList>
            <person name="Kang H."/>
            <person name="Park B."/>
            <person name="Choi I.G."/>
            <person name="Chang I.S."/>
        </authorList>
    </citation>
    <scope>NUCLEOTIDE SEQUENCE [LARGE SCALE GENOMIC DNA]</scope>
    <source>
        <strain evidence="6 7">H21-9</strain>
    </source>
</reference>
<evidence type="ECO:0000256" key="2">
    <source>
        <dbReference type="ARBA" id="ARBA00022801"/>
    </source>
</evidence>
<dbReference type="GO" id="GO:0033202">
    <property type="term" value="C:DNA helicase complex"/>
    <property type="evidence" value="ECO:0007669"/>
    <property type="project" value="TreeGrafter"/>
</dbReference>
<sequence>MSKKIISNNKNKNVKIIEKNKKNDVNIYFNLIEREKEQAFFVSNSIKEIINKGKYKYSHIAVFYRTNLESRSIIDAFLKYNIKFKLLDGQYNFYEHFICKDLIAYLKLAVNMCDKNSFMRIINKPFRYIGKVNIKKVIDNRIRENCFDILRQVGDLPIFQIKTITVLKKNNRK</sequence>
<dbReference type="GO" id="GO:0000725">
    <property type="term" value="P:recombinational repair"/>
    <property type="evidence" value="ECO:0007669"/>
    <property type="project" value="TreeGrafter"/>
</dbReference>
<comment type="caution">
    <text evidence="6">The sequence shown here is derived from an EMBL/GenBank/DDBJ whole genome shotgun (WGS) entry which is preliminary data.</text>
</comment>
<proteinExistence type="predicted"/>
<keyword evidence="4" id="KW-0067">ATP-binding</keyword>
<dbReference type="Gene3D" id="1.10.486.10">
    <property type="entry name" value="PCRA, domain 4"/>
    <property type="match status" value="1"/>
</dbReference>
<dbReference type="AlphaFoldDB" id="A0A3M0S0J4"/>
<dbReference type="EMBL" id="RFAQ01000137">
    <property type="protein sequence ID" value="RMC91284.1"/>
    <property type="molecule type" value="Genomic_DNA"/>
</dbReference>
<dbReference type="InterPro" id="IPR000212">
    <property type="entry name" value="DNA_helicase_UvrD/REP"/>
</dbReference>
<dbReference type="PROSITE" id="PS51217">
    <property type="entry name" value="UVRD_HELICASE_CTER"/>
    <property type="match status" value="1"/>
</dbReference>
<dbReference type="Pfam" id="PF13361">
    <property type="entry name" value="UvrD_C"/>
    <property type="match status" value="1"/>
</dbReference>
<dbReference type="GO" id="GO:0005829">
    <property type="term" value="C:cytosol"/>
    <property type="evidence" value="ECO:0007669"/>
    <property type="project" value="TreeGrafter"/>
</dbReference>
<dbReference type="InterPro" id="IPR014017">
    <property type="entry name" value="DNA_helicase_UvrD-like_C"/>
</dbReference>
<dbReference type="GO" id="GO:0005524">
    <property type="term" value="F:ATP binding"/>
    <property type="evidence" value="ECO:0007669"/>
    <property type="project" value="UniProtKB-KW"/>
</dbReference>
<dbReference type="Proteomes" id="UP000277999">
    <property type="component" value="Unassembled WGS sequence"/>
</dbReference>